<dbReference type="Proteomes" id="UP000649617">
    <property type="component" value="Unassembled WGS sequence"/>
</dbReference>
<sequence>MIRGLSHGKFTGVVLTKSIAESVLTARLLSALREKRVDIDETVKAMRKGKDKTKQAIPDKTSEATKFIQPLVDAVVHNLQPFLVTMDQTATSSGDTKEFQDTQHDNAKLRQKLQQAGIPITPVKRKTVQKDTEQALSSPDDEDPNEQEQSDILNDPTDVLSDKLPFNIEDTKAWVSNIRKDLSATQHKQFDTHVNKMLKIIEDKKFKQDELQTMATRFGLLLHMVTDAVDELQTVFQRENAVHAKVMLPTFKNNFAQFHSKQPIIYIGSTRLKPAQRDFNRLATTRQLQNGALPKVEVAIRYWVDNAKNGRFITLALSSHSGYRDAWAAEHATIQAWQARLSHPFIAKFLVKKDMCGANAYFDNKAKFMEWSIQAMDRWLVDFSKDLPYGYIMMKH</sequence>
<dbReference type="AlphaFoldDB" id="A0A812YHE9"/>
<accession>A0A812YHE9</accession>
<reference evidence="2" key="1">
    <citation type="submission" date="2021-02" db="EMBL/GenBank/DDBJ databases">
        <authorList>
            <person name="Dougan E. K."/>
            <person name="Rhodes N."/>
            <person name="Thang M."/>
            <person name="Chan C."/>
        </authorList>
    </citation>
    <scope>NUCLEOTIDE SEQUENCE</scope>
</reference>
<protein>
    <submittedName>
        <fullName evidence="2">Uncharacterized protein</fullName>
    </submittedName>
</protein>
<gene>
    <name evidence="2" type="ORF">SPIL2461_LOCUS22721</name>
</gene>
<dbReference type="OrthoDB" id="441359at2759"/>
<feature type="non-terminal residue" evidence="2">
    <location>
        <position position="396"/>
    </location>
</feature>
<keyword evidence="3" id="KW-1185">Reference proteome</keyword>
<dbReference type="EMBL" id="CAJNIZ010047589">
    <property type="protein sequence ID" value="CAE7771189.1"/>
    <property type="molecule type" value="Genomic_DNA"/>
</dbReference>
<feature type="compositionally biased region" description="Acidic residues" evidence="1">
    <location>
        <begin position="139"/>
        <end position="149"/>
    </location>
</feature>
<evidence type="ECO:0000256" key="1">
    <source>
        <dbReference type="SAM" id="MobiDB-lite"/>
    </source>
</evidence>
<feature type="region of interest" description="Disordered" evidence="1">
    <location>
        <begin position="114"/>
        <end position="158"/>
    </location>
</feature>
<evidence type="ECO:0000313" key="3">
    <source>
        <dbReference type="Proteomes" id="UP000649617"/>
    </source>
</evidence>
<proteinExistence type="predicted"/>
<name>A0A812YHE9_SYMPI</name>
<comment type="caution">
    <text evidence="2">The sequence shown here is derived from an EMBL/GenBank/DDBJ whole genome shotgun (WGS) entry which is preliminary data.</text>
</comment>
<evidence type="ECO:0000313" key="2">
    <source>
        <dbReference type="EMBL" id="CAE7771189.1"/>
    </source>
</evidence>
<organism evidence="2 3">
    <name type="scientific">Symbiodinium pilosum</name>
    <name type="common">Dinoflagellate</name>
    <dbReference type="NCBI Taxonomy" id="2952"/>
    <lineage>
        <taxon>Eukaryota</taxon>
        <taxon>Sar</taxon>
        <taxon>Alveolata</taxon>
        <taxon>Dinophyceae</taxon>
        <taxon>Suessiales</taxon>
        <taxon>Symbiodiniaceae</taxon>
        <taxon>Symbiodinium</taxon>
    </lineage>
</organism>